<protein>
    <recommendedName>
        <fullName evidence="3">DUF4376 domain-containing protein</fullName>
    </recommendedName>
</protein>
<gene>
    <name evidence="1" type="ORF">C7389_109105</name>
</gene>
<sequence length="147" mass="15483">MGWRSVAGPDDVGADELFSETLPPPDLAADLRRAALAALAVEYERRVSVIAAPYPASERESWPIQISEARALLADAGAATPWIDAAAAARELDRAELAARIVAKDEAYRLVHGALTGVRQRIEDAITAAGDDVAALQAIDVTAGWPA</sequence>
<organism evidence="1 2">
    <name type="scientific">Azoarcus indigens</name>
    <dbReference type="NCBI Taxonomy" id="29545"/>
    <lineage>
        <taxon>Bacteria</taxon>
        <taxon>Pseudomonadati</taxon>
        <taxon>Pseudomonadota</taxon>
        <taxon>Betaproteobacteria</taxon>
        <taxon>Rhodocyclales</taxon>
        <taxon>Zoogloeaceae</taxon>
        <taxon>Azoarcus</taxon>
    </lineage>
</organism>
<accession>A0A4R6DYK5</accession>
<keyword evidence="2" id="KW-1185">Reference proteome</keyword>
<dbReference type="Proteomes" id="UP000295129">
    <property type="component" value="Unassembled WGS sequence"/>
</dbReference>
<name>A0A4R6DYK5_9RHOO</name>
<dbReference type="RefSeq" id="WP_211342511.1">
    <property type="nucleotide sequence ID" value="NZ_SNVV01000009.1"/>
</dbReference>
<proteinExistence type="predicted"/>
<evidence type="ECO:0008006" key="3">
    <source>
        <dbReference type="Google" id="ProtNLM"/>
    </source>
</evidence>
<reference evidence="1 2" key="1">
    <citation type="submission" date="2019-03" db="EMBL/GenBank/DDBJ databases">
        <title>Genomic Encyclopedia of Type Strains, Phase IV (KMG-IV): sequencing the most valuable type-strain genomes for metagenomic binning, comparative biology and taxonomic classification.</title>
        <authorList>
            <person name="Goeker M."/>
        </authorList>
    </citation>
    <scope>NUCLEOTIDE SEQUENCE [LARGE SCALE GENOMIC DNA]</scope>
    <source>
        <strain evidence="1 2">DSM 12121</strain>
    </source>
</reference>
<evidence type="ECO:0000313" key="1">
    <source>
        <dbReference type="EMBL" id="TDN50411.1"/>
    </source>
</evidence>
<evidence type="ECO:0000313" key="2">
    <source>
        <dbReference type="Proteomes" id="UP000295129"/>
    </source>
</evidence>
<dbReference type="EMBL" id="SNVV01000009">
    <property type="protein sequence ID" value="TDN50411.1"/>
    <property type="molecule type" value="Genomic_DNA"/>
</dbReference>
<dbReference type="AlphaFoldDB" id="A0A4R6DYK5"/>
<comment type="caution">
    <text evidence="1">The sequence shown here is derived from an EMBL/GenBank/DDBJ whole genome shotgun (WGS) entry which is preliminary data.</text>
</comment>